<proteinExistence type="predicted"/>
<evidence type="ECO:0000313" key="2">
    <source>
        <dbReference type="EMBL" id="KDN81727.1"/>
    </source>
</evidence>
<gene>
    <name evidence="2" type="ORF">KCH_64470</name>
</gene>
<name>A0A066YKS0_9ACTN</name>
<dbReference type="EMBL" id="JNBY01000131">
    <property type="protein sequence ID" value="KDN81727.1"/>
    <property type="molecule type" value="Genomic_DNA"/>
</dbReference>
<dbReference type="PATRIC" id="fig|1348663.4.peg.6241"/>
<dbReference type="OrthoDB" id="3873831at2"/>
<keyword evidence="3" id="KW-1185">Reference proteome</keyword>
<evidence type="ECO:0000259" key="1">
    <source>
        <dbReference type="Pfam" id="PF04149"/>
    </source>
</evidence>
<protein>
    <recommendedName>
        <fullName evidence="1">DUF397 domain-containing protein</fullName>
    </recommendedName>
</protein>
<dbReference type="InterPro" id="IPR007278">
    <property type="entry name" value="DUF397"/>
</dbReference>
<dbReference type="AlphaFoldDB" id="A0A066YKS0"/>
<dbReference type="Proteomes" id="UP000027178">
    <property type="component" value="Unassembled WGS sequence"/>
</dbReference>
<sequence length="68" mass="7332">MTSSPHTRWVKSTYSDDGGNCVELDMANYGAVRDSKGPHGPQLRFTPEALTAFITAAAQGAFQAEDRT</sequence>
<accession>A0A066YKS0</accession>
<dbReference type="RefSeq" id="WP_035868206.1">
    <property type="nucleotide sequence ID" value="NZ_KK853997.1"/>
</dbReference>
<dbReference type="HOGENOM" id="CLU_131550_2_2_11"/>
<organism evidence="2 3">
    <name type="scientific">Kitasatospora cheerisanensis KCTC 2395</name>
    <dbReference type="NCBI Taxonomy" id="1348663"/>
    <lineage>
        <taxon>Bacteria</taxon>
        <taxon>Bacillati</taxon>
        <taxon>Actinomycetota</taxon>
        <taxon>Actinomycetes</taxon>
        <taxon>Kitasatosporales</taxon>
        <taxon>Streptomycetaceae</taxon>
        <taxon>Kitasatospora</taxon>
    </lineage>
</organism>
<evidence type="ECO:0000313" key="3">
    <source>
        <dbReference type="Proteomes" id="UP000027178"/>
    </source>
</evidence>
<dbReference type="Pfam" id="PF04149">
    <property type="entry name" value="DUF397"/>
    <property type="match status" value="1"/>
</dbReference>
<feature type="domain" description="DUF397" evidence="1">
    <location>
        <begin position="8"/>
        <end position="57"/>
    </location>
</feature>
<reference evidence="2 3" key="1">
    <citation type="submission" date="2014-05" db="EMBL/GenBank/DDBJ databases">
        <title>Draft Genome Sequence of Kitasatospora cheerisanensis KCTC 2395.</title>
        <authorList>
            <person name="Nam D.H."/>
        </authorList>
    </citation>
    <scope>NUCLEOTIDE SEQUENCE [LARGE SCALE GENOMIC DNA]</scope>
    <source>
        <strain evidence="2 3">KCTC 2395</strain>
    </source>
</reference>
<comment type="caution">
    <text evidence="2">The sequence shown here is derived from an EMBL/GenBank/DDBJ whole genome shotgun (WGS) entry which is preliminary data.</text>
</comment>